<evidence type="ECO:0000256" key="14">
    <source>
        <dbReference type="PROSITE-ProRule" id="PRU00042"/>
    </source>
</evidence>
<evidence type="ECO:0000313" key="19">
    <source>
        <dbReference type="Proteomes" id="UP000092445"/>
    </source>
</evidence>
<dbReference type="GO" id="GO:0030674">
    <property type="term" value="F:protein-macromolecule adaptor activity"/>
    <property type="evidence" value="ECO:0007669"/>
    <property type="project" value="UniProtKB-ARBA"/>
</dbReference>
<dbReference type="Pfam" id="PF00096">
    <property type="entry name" value="zf-C2H2"/>
    <property type="match status" value="6"/>
</dbReference>
<reference evidence="19" key="1">
    <citation type="submission" date="2014-03" db="EMBL/GenBank/DDBJ databases">
        <authorList>
            <person name="Aksoy S."/>
            <person name="Warren W."/>
            <person name="Wilson R.K."/>
        </authorList>
    </citation>
    <scope>NUCLEOTIDE SEQUENCE [LARGE SCALE GENOMIC DNA]</scope>
    <source>
        <strain evidence="19">IAEA</strain>
    </source>
</reference>
<dbReference type="InterPro" id="IPR012934">
    <property type="entry name" value="Znf_AD"/>
</dbReference>
<organism evidence="18 19">
    <name type="scientific">Glossina pallidipes</name>
    <name type="common">Tsetse fly</name>
    <dbReference type="NCBI Taxonomy" id="7398"/>
    <lineage>
        <taxon>Eukaryota</taxon>
        <taxon>Metazoa</taxon>
        <taxon>Ecdysozoa</taxon>
        <taxon>Arthropoda</taxon>
        <taxon>Hexapoda</taxon>
        <taxon>Insecta</taxon>
        <taxon>Pterygota</taxon>
        <taxon>Neoptera</taxon>
        <taxon>Endopterygota</taxon>
        <taxon>Diptera</taxon>
        <taxon>Brachycera</taxon>
        <taxon>Muscomorpha</taxon>
        <taxon>Hippoboscoidea</taxon>
        <taxon>Glossinidae</taxon>
        <taxon>Glossina</taxon>
    </lineage>
</organism>
<dbReference type="GO" id="GO:0003677">
    <property type="term" value="F:DNA binding"/>
    <property type="evidence" value="ECO:0007669"/>
    <property type="project" value="UniProtKB-KW"/>
</dbReference>
<keyword evidence="19" id="KW-1185">Reference proteome</keyword>
<evidence type="ECO:0008006" key="20">
    <source>
        <dbReference type="Google" id="ProtNLM"/>
    </source>
</evidence>
<evidence type="ECO:0000256" key="5">
    <source>
        <dbReference type="ARBA" id="ARBA00022723"/>
    </source>
</evidence>
<feature type="binding site" evidence="15">
    <location>
        <position position="22"/>
    </location>
    <ligand>
        <name>Zn(2+)</name>
        <dbReference type="ChEBI" id="CHEBI:29105"/>
    </ligand>
</feature>
<evidence type="ECO:0000259" key="16">
    <source>
        <dbReference type="PROSITE" id="PS50157"/>
    </source>
</evidence>
<evidence type="ECO:0000256" key="4">
    <source>
        <dbReference type="ARBA" id="ARBA00022499"/>
    </source>
</evidence>
<dbReference type="GO" id="GO:0005634">
    <property type="term" value="C:nucleus"/>
    <property type="evidence" value="ECO:0007669"/>
    <property type="project" value="UniProtKB-SubCell"/>
</dbReference>
<keyword evidence="6" id="KW-0677">Repeat</keyword>
<keyword evidence="13" id="KW-0539">Nucleus</keyword>
<dbReference type="SMART" id="SM00355">
    <property type="entry name" value="ZnF_C2H2"/>
    <property type="match status" value="8"/>
</dbReference>
<dbReference type="PROSITE" id="PS50157">
    <property type="entry name" value="ZINC_FINGER_C2H2_2"/>
    <property type="match status" value="8"/>
</dbReference>
<dbReference type="FunFam" id="3.30.160.60:FF:000100">
    <property type="entry name" value="Zinc finger 45-like"/>
    <property type="match status" value="1"/>
</dbReference>
<accession>A0A1A9Z524</accession>
<evidence type="ECO:0000256" key="10">
    <source>
        <dbReference type="ARBA" id="ARBA00023015"/>
    </source>
</evidence>
<dbReference type="FunFam" id="3.30.160.60:FF:000646">
    <property type="entry name" value="Myeloid zinc finger 1"/>
    <property type="match status" value="1"/>
</dbReference>
<proteinExistence type="inferred from homology"/>
<feature type="domain" description="C2H2-type" evidence="16">
    <location>
        <begin position="238"/>
        <end position="265"/>
    </location>
</feature>
<dbReference type="InterPro" id="IPR013087">
    <property type="entry name" value="Znf_C2H2_type"/>
</dbReference>
<evidence type="ECO:0000256" key="1">
    <source>
        <dbReference type="ARBA" id="ARBA00003767"/>
    </source>
</evidence>
<dbReference type="InterPro" id="IPR050758">
    <property type="entry name" value="Znf_C2H2-type"/>
</dbReference>
<comment type="function">
    <text evidence="1">May be involved in transcriptional regulation.</text>
</comment>
<evidence type="ECO:0000256" key="13">
    <source>
        <dbReference type="ARBA" id="ARBA00023242"/>
    </source>
</evidence>
<evidence type="ECO:0000256" key="8">
    <source>
        <dbReference type="ARBA" id="ARBA00022833"/>
    </source>
</evidence>
<comment type="subcellular location">
    <subcellularLocation>
        <location evidence="2">Nucleus</location>
    </subcellularLocation>
</comment>
<feature type="domain" description="C2H2-type" evidence="16">
    <location>
        <begin position="438"/>
        <end position="456"/>
    </location>
</feature>
<feature type="binding site" evidence="15">
    <location>
        <position position="25"/>
    </location>
    <ligand>
        <name>Zn(2+)</name>
        <dbReference type="ChEBI" id="CHEBI:29105"/>
    </ligand>
</feature>
<feature type="domain" description="C2H2-type" evidence="16">
    <location>
        <begin position="378"/>
        <end position="405"/>
    </location>
</feature>
<dbReference type="PROSITE" id="PS00028">
    <property type="entry name" value="ZINC_FINGER_C2H2_1"/>
    <property type="match status" value="7"/>
</dbReference>
<feature type="domain" description="C2H2-type" evidence="16">
    <location>
        <begin position="266"/>
        <end position="293"/>
    </location>
</feature>
<dbReference type="SUPFAM" id="SSF57716">
    <property type="entry name" value="Glucocorticoid receptor-like (DNA-binding domain)"/>
    <property type="match status" value="1"/>
</dbReference>
<dbReference type="Pfam" id="PF13912">
    <property type="entry name" value="zf-C2H2_6"/>
    <property type="match status" value="1"/>
</dbReference>
<dbReference type="EnsemblMetazoa" id="GPAI004130-RA">
    <property type="protein sequence ID" value="GPAI004130-PA"/>
    <property type="gene ID" value="GPAI004130"/>
</dbReference>
<dbReference type="PANTHER" id="PTHR23234">
    <property type="entry name" value="ZNF44 PROTEIN"/>
    <property type="match status" value="1"/>
</dbReference>
<sequence length="467" mass="53750">MDSWPSITPYDSCITKTIDTSCRTCTKTVTNYQCLQHVIDDNDTQRKTYGELLKDLLQMDHVSIVDDCLPQSVCKACAVLLRNIYAFISKARESHAELMRSLNSTTGVNYSQETSFKVSLLEGVQIKKESEKIDSPLSASLEVPITTKLEMFKSAPATSAELEIIGNPPSFKHELNFNNDMEAEEYTLSFSDFNNPNSACNGISHIETENNGDLKLLQNSLSVRRDMWDEVDKNDKLYRCQSCDKAFRTFHSLQCHLATHNHEKQHSCSDCGKSFKHKSRLMDHVLLHSLERPFKCHSCDKAFKRSSSLQSHLKIHCDEKPRTCSECGKSYNHEDKFLAHMRIHSSGKLFKCHFCQEIFGTLNNLKYHQVSHNNERPHICSECQKSFKHKDQLQAHMRDHFFDKPKGRSYNCSECNRSFKHKDNLDVHKRVHSGLRPYECTECEKTFKYASGLKYHLSHCSKAVNLQ</sequence>
<comment type="similarity">
    <text evidence="3">Belongs to the krueppel C2H2-type zinc-finger protein family.</text>
</comment>
<feature type="domain" description="C2H2-type" evidence="16">
    <location>
        <begin position="294"/>
        <end position="321"/>
    </location>
</feature>
<evidence type="ECO:0000256" key="6">
    <source>
        <dbReference type="ARBA" id="ARBA00022737"/>
    </source>
</evidence>
<feature type="domain" description="C2H2-type" evidence="16">
    <location>
        <begin position="322"/>
        <end position="349"/>
    </location>
</feature>
<keyword evidence="9" id="KW-0832">Ubl conjugation</keyword>
<dbReference type="VEuPathDB" id="VectorBase:GPAI004130"/>
<feature type="domain" description="ZAD" evidence="17">
    <location>
        <begin position="20"/>
        <end position="101"/>
    </location>
</feature>
<dbReference type="FunFam" id="3.30.160.60:FF:000030">
    <property type="entry name" value="Zinc finger protein 628"/>
    <property type="match status" value="1"/>
</dbReference>
<dbReference type="FunFam" id="3.30.160.60:FF:000688">
    <property type="entry name" value="zinc finger protein 197 isoform X1"/>
    <property type="match status" value="1"/>
</dbReference>
<keyword evidence="8 15" id="KW-0862">Zinc</keyword>
<dbReference type="Pfam" id="PF07776">
    <property type="entry name" value="zf-AD"/>
    <property type="match status" value="1"/>
</dbReference>
<feature type="binding site" evidence="15">
    <location>
        <position position="74"/>
    </location>
    <ligand>
        <name>Zn(2+)</name>
        <dbReference type="ChEBI" id="CHEBI:29105"/>
    </ligand>
</feature>
<keyword evidence="7 14" id="KW-0863">Zinc-finger</keyword>
<dbReference type="AlphaFoldDB" id="A0A1A9Z524"/>
<dbReference type="FunFam" id="3.30.160.60:FF:000247">
    <property type="entry name" value="Zinc finger protein 236"/>
    <property type="match status" value="1"/>
</dbReference>
<evidence type="ECO:0000256" key="3">
    <source>
        <dbReference type="ARBA" id="ARBA00006991"/>
    </source>
</evidence>
<name>A0A1A9Z524_GLOPL</name>
<feature type="domain" description="C2H2-type" evidence="16">
    <location>
        <begin position="410"/>
        <end position="437"/>
    </location>
</feature>
<dbReference type="PROSITE" id="PS51915">
    <property type="entry name" value="ZAD"/>
    <property type="match status" value="1"/>
</dbReference>
<dbReference type="GO" id="GO:0008270">
    <property type="term" value="F:zinc ion binding"/>
    <property type="evidence" value="ECO:0007669"/>
    <property type="project" value="UniProtKB-UniRule"/>
</dbReference>
<keyword evidence="5 15" id="KW-0479">Metal-binding</keyword>
<evidence type="ECO:0000256" key="7">
    <source>
        <dbReference type="ARBA" id="ARBA00022771"/>
    </source>
</evidence>
<dbReference type="FunFam" id="3.30.160.60:FF:000446">
    <property type="entry name" value="Zinc finger protein"/>
    <property type="match status" value="1"/>
</dbReference>
<dbReference type="Gene3D" id="3.30.160.60">
    <property type="entry name" value="Classic Zinc Finger"/>
    <property type="match status" value="8"/>
</dbReference>
<reference evidence="18" key="2">
    <citation type="submission" date="2020-05" db="UniProtKB">
        <authorList>
            <consortium name="EnsemblMetazoa"/>
        </authorList>
    </citation>
    <scope>IDENTIFICATION</scope>
    <source>
        <strain evidence="18">IAEA</strain>
    </source>
</reference>
<keyword evidence="11" id="KW-0238">DNA-binding</keyword>
<feature type="domain" description="C2H2-type" evidence="16">
    <location>
        <begin position="350"/>
        <end position="377"/>
    </location>
</feature>
<evidence type="ECO:0000256" key="9">
    <source>
        <dbReference type="ARBA" id="ARBA00022843"/>
    </source>
</evidence>
<dbReference type="STRING" id="7398.A0A1A9Z524"/>
<evidence type="ECO:0000256" key="2">
    <source>
        <dbReference type="ARBA" id="ARBA00004123"/>
    </source>
</evidence>
<keyword evidence="4" id="KW-1017">Isopeptide bond</keyword>
<evidence type="ECO:0000259" key="17">
    <source>
        <dbReference type="PROSITE" id="PS51915"/>
    </source>
</evidence>
<evidence type="ECO:0000256" key="15">
    <source>
        <dbReference type="PROSITE-ProRule" id="PRU01263"/>
    </source>
</evidence>
<keyword evidence="10" id="KW-0805">Transcription regulation</keyword>
<dbReference type="SUPFAM" id="SSF57667">
    <property type="entry name" value="beta-beta-alpha zinc fingers"/>
    <property type="match status" value="4"/>
</dbReference>
<protein>
    <recommendedName>
        <fullName evidence="20">Protein krueppel</fullName>
    </recommendedName>
</protein>
<keyword evidence="12" id="KW-0804">Transcription</keyword>
<dbReference type="Proteomes" id="UP000092445">
    <property type="component" value="Unassembled WGS sequence"/>
</dbReference>
<feature type="binding site" evidence="15">
    <location>
        <position position="77"/>
    </location>
    <ligand>
        <name>Zn(2+)</name>
        <dbReference type="ChEBI" id="CHEBI:29105"/>
    </ligand>
</feature>
<evidence type="ECO:0000256" key="11">
    <source>
        <dbReference type="ARBA" id="ARBA00023125"/>
    </source>
</evidence>
<evidence type="ECO:0000256" key="12">
    <source>
        <dbReference type="ARBA" id="ARBA00023163"/>
    </source>
</evidence>
<dbReference type="InterPro" id="IPR036236">
    <property type="entry name" value="Znf_C2H2_sf"/>
</dbReference>
<evidence type="ECO:0000313" key="18">
    <source>
        <dbReference type="EnsemblMetazoa" id="GPAI004130-PA"/>
    </source>
</evidence>
<dbReference type="SMART" id="SM00868">
    <property type="entry name" value="zf-AD"/>
    <property type="match status" value="1"/>
</dbReference>
<dbReference type="PANTHER" id="PTHR23234:SF10">
    <property type="entry name" value="RIKEN CDNA 6720489N17 GENE-RELATED"/>
    <property type="match status" value="1"/>
</dbReference>